<dbReference type="InterPro" id="IPR041679">
    <property type="entry name" value="DNA2/NAM7-like_C"/>
</dbReference>
<dbReference type="InterPro" id="IPR045055">
    <property type="entry name" value="DNA2/NAM7-like"/>
</dbReference>
<feature type="zinc finger region" description="C3H1-type" evidence="7">
    <location>
        <begin position="34"/>
        <end position="62"/>
    </location>
</feature>
<reference evidence="11 12" key="1">
    <citation type="submission" date="2015-03" db="EMBL/GenBank/DDBJ databases">
        <title>Genomics and transcriptomics of the oil-accumulating basidiomycete yeast T. oleaginosus allow insights into substrate utilization and the diverse evolutionary trajectories of mating systems in fungi.</title>
        <authorList>
            <consortium name="DOE Joint Genome Institute"/>
            <person name="Kourist R."/>
            <person name="Kracht O."/>
            <person name="Bracharz F."/>
            <person name="Lipzen A."/>
            <person name="Nolan M."/>
            <person name="Ohm R."/>
            <person name="Grigoriev I."/>
            <person name="Sun S."/>
            <person name="Heitman J."/>
            <person name="Bruck T."/>
            <person name="Nowrousian M."/>
        </authorList>
    </citation>
    <scope>NUCLEOTIDE SEQUENCE [LARGE SCALE GENOMIC DNA]</scope>
    <source>
        <strain evidence="11 12">IBC0246</strain>
    </source>
</reference>
<dbReference type="EMBL" id="KQ087191">
    <property type="protein sequence ID" value="KLT43895.1"/>
    <property type="molecule type" value="Genomic_DNA"/>
</dbReference>
<evidence type="ECO:0000259" key="10">
    <source>
        <dbReference type="PROSITE" id="PS51981"/>
    </source>
</evidence>
<keyword evidence="4 7" id="KW-0863">Zinc-finger</keyword>
<keyword evidence="3 7" id="KW-0479">Metal-binding</keyword>
<keyword evidence="6" id="KW-0391">Immunity</keyword>
<evidence type="ECO:0000256" key="4">
    <source>
        <dbReference type="ARBA" id="ARBA00022771"/>
    </source>
</evidence>
<dbReference type="PANTHER" id="PTHR10887:SF445">
    <property type="entry name" value="NFX1-TYPE ZINC FINGER-CONTAINING PROTEIN 1"/>
    <property type="match status" value="1"/>
</dbReference>
<dbReference type="InterPro" id="IPR041677">
    <property type="entry name" value="DNA2/NAM7_AAA_11"/>
</dbReference>
<dbReference type="PROSITE" id="PS50103">
    <property type="entry name" value="ZF_C3H1"/>
    <property type="match status" value="2"/>
</dbReference>
<dbReference type="Pfam" id="PF13087">
    <property type="entry name" value="AAA_12"/>
    <property type="match status" value="1"/>
</dbReference>
<dbReference type="CDD" id="cd18808">
    <property type="entry name" value="SF1_C_Upf1"/>
    <property type="match status" value="1"/>
</dbReference>
<dbReference type="InterPro" id="IPR047187">
    <property type="entry name" value="SF1_C_Upf1"/>
</dbReference>
<dbReference type="GO" id="GO:0004386">
    <property type="term" value="F:helicase activity"/>
    <property type="evidence" value="ECO:0007669"/>
    <property type="project" value="InterPro"/>
</dbReference>
<dbReference type="SUPFAM" id="SSF52540">
    <property type="entry name" value="P-loop containing nucleoside triphosphate hydrolases"/>
    <property type="match status" value="1"/>
</dbReference>
<evidence type="ECO:0000256" key="5">
    <source>
        <dbReference type="ARBA" id="ARBA00022833"/>
    </source>
</evidence>
<protein>
    <recommendedName>
        <fullName evidence="13">P-loop containing nucleoside triphosphate hydrolase protein</fullName>
    </recommendedName>
</protein>
<dbReference type="SMART" id="SM00356">
    <property type="entry name" value="ZnF_C3H1"/>
    <property type="match status" value="2"/>
</dbReference>
<dbReference type="Pfam" id="PF20173">
    <property type="entry name" value="ZnF_RZ-type"/>
    <property type="match status" value="1"/>
</dbReference>
<comment type="subcellular location">
    <subcellularLocation>
        <location evidence="1">Cytoplasm</location>
    </subcellularLocation>
</comment>
<evidence type="ECO:0000256" key="7">
    <source>
        <dbReference type="PROSITE-ProRule" id="PRU00723"/>
    </source>
</evidence>
<evidence type="ECO:0008006" key="13">
    <source>
        <dbReference type="Google" id="ProtNLM"/>
    </source>
</evidence>
<evidence type="ECO:0000256" key="8">
    <source>
        <dbReference type="SAM" id="MobiDB-lite"/>
    </source>
</evidence>
<keyword evidence="2" id="KW-0963">Cytoplasm</keyword>
<evidence type="ECO:0000313" key="12">
    <source>
        <dbReference type="Proteomes" id="UP000053611"/>
    </source>
</evidence>
<evidence type="ECO:0000256" key="6">
    <source>
        <dbReference type="ARBA" id="ARBA00022859"/>
    </source>
</evidence>
<sequence length="2304" mass="254593">MAPCFDYARGACRFGDRCQYSHGKGQPAKADSYPSKPEPCHSYFERGVCDLGTRCTLSHAAKDSPKAKTMDTRNILHQRARKDVSQVDIASLIIDDDFPSLQAVASLHSDALIFPLEARASQNALRMIRGMSFSDKAGGSVSEAEALIYVLAQSNAFNNGWTFEDRQALLTDVTKMPGNVAVRLAKALAFANVANDAALVTHMSFSRVYMPLIGYFTSEAVLKTAALSRTNALFGILDNNLEQVLLTLRTNITSCIAGGNFGDKARRMYGQRNPNGLVMIVSGIQIFKPVIVMLNEYVIRFRHAPTHHPDLVTFASDLKTLFEEWADKVVRGTFGDHLANRPAASLNAIIACVRKDLDELSQRVTSTLPIVQEPQYLKRSGLSVGLLSAIDREYDGPGELSEDGPRHSNDCVDIRDIRIPPTGDEVMAARPVYMPINLPGARHHLPDDSMAKLLDIQFRLLRADSLSGLQQGIQAVSEDLQSKDFNETELARRLRERGGWYINHSIDRDSVRLPILTDLKIMDISLDRHQGLVIQMTADAPPGRAREGTAKSRAEFWGTGKRMPRGGLVAVLTKNKGNAGTHELEVAIATLTMNPQDFRTVKDSATNRFSFGLHFIDDVIGMEAVRIFQQGERRQFETRFLLESPVLYESVRPFLQTLQQLDSLRVPLQKYLVFGHPDGKNISMPQYMLDNPERVWDLSCLLKDASGVVTCQFTPHNELSIANARETMRTFCCYCLFMNSQSDAVIASLCREIALIQGPPGTGKTFTGVELLRVLFANKAGPVLLLAFTNHALDHIIRAIHDADVTKDIELADALENLTATHTSSIRLARYLSIHYPALMESLNHPPPWVDNWLALETSGNWGRVKPAKAKRQTISSNPEWEFWKEGADIINLKGLHGQPAVCEPALEQTAVVSRVHLLSPQSTAELKRDAEDREALALLGLEFLMDGVSDNSEDELQVGQSEASDTETDSESETGSVIKRSRPTAQEAAKYRHLFLKYFDLKELPSIPTTKRSIDELLLALDIGDSAWNFSLFERRQLVRELGSEAKASLDENSWLSFQQLARRHKEARNKLAEASDNVRVSLLERIELVGATTNGAAKLGAVMKASECGFAPKVLVIEEAGQVLEAHVLAALFPSIQHVIAIGDPLQLRPSVNVYGLSMDSPRGRSLFRFDMSLMERLETGGLPMSQLRVQRRMNPAISSLLRNTLYPNLIDHDLVLSYPHVAGMAKSLFFMHHTHGEKAGGDSGSSKSNPFEAAMACDLALYLLKQGCYSREGDIVILCAYLGQVIEVRERLKGKVTVIIDERDREKLVKTLGDDGEDGSTLALPTGTVAKQVETTKQILLRTVDNFQGEEAAVVILSLVRNGGSDGSTGSSMASTIGFLRSRNRTNVALSRAKHGMYIFGNADQLACSNDMWRTIINELGDSEAIGTGIPIACKRHGDVKFINEPGVLGMMSPDGGCMRPCESKLTNCGHRCTRKCHPDDLEHKHARCVAQCARLHEACGHPCTRLCAENCGKCLVSIEGVTLPCGHSANIFCWQSQNLQAIRCVTPVPKPLPFCEHSAVVECHHDDLSDIQCHARCDMPMACCSKTCVSPCHSCLGLTKTAINQTKGARPRIEPFTEESAPTNTVIERTHHVKHNCGALVPGCGHPCGYFCGSKHTHSTATCIAPCHRACEHGECPSPCHEACSPCAERCTWACEHKKCAMPCGMPCDRLPCDEPCRETLSCGHRCSSLCGEPCSGQVCTVCATSDQLEQVVDLIMQATLRDSLKDDPNRRLITLECGHIFTLETLDGHMDLRSYYTTDNGGTWRGPSTPSGYQPRKACPSCRASISSPRYHRVTKRALLDLQEQVAVVRFNATLHDLSENLAAMNEESTAADIAKLLNGVVKPSAGKFDAKRMVAELGKFTDQMIHCVEAREFHCEKTNIFGIVGVLGHTWRKAAQQHLYLYAKLAKLVNQSNMPHNVAYQSAVSSIYFQELEFARQSIVTRSRDPQKTALLTARRRVGAPPPGGQAVYSVEALALTIEIRLQMFRVALHFVDFLWKGEGVGRFHGKNAHEQERQALAACRKGAMSFQRLATGLLLSCTRDAQVMIGLATRRDLPRLILQGHFLWLTVAADLTQYKSRWLLRVKSGAGGAVGRTNVDAKAKIVNESAEARKQCTSRFFKALGVLSIEQKGNEAFISQADKMHKLAEQVTDDWKKFEDEMLEGRWYEDVTLEEKQAVLRAVLEREYGSAGHLYQCPRGHPYMIGDCGGAMVEARCNECGALIGGGSHRLRNDNRIDEELEDIARSVDRREPANPWVAHW</sequence>
<feature type="domain" description="RZ-type" evidence="10">
    <location>
        <begin position="2214"/>
        <end position="2290"/>
    </location>
</feature>
<dbReference type="InterPro" id="IPR046439">
    <property type="entry name" value="ZF_RZ_dom"/>
</dbReference>
<keyword evidence="12" id="KW-1185">Reference proteome</keyword>
<keyword evidence="5 7" id="KW-0862">Zinc</keyword>
<dbReference type="Pfam" id="PF13086">
    <property type="entry name" value="AAA_11"/>
    <property type="match status" value="2"/>
</dbReference>
<evidence type="ECO:0000256" key="3">
    <source>
        <dbReference type="ARBA" id="ARBA00022723"/>
    </source>
</evidence>
<dbReference type="GO" id="GO:0031048">
    <property type="term" value="P:regulatory ncRNA-mediated heterochromatin formation"/>
    <property type="evidence" value="ECO:0007669"/>
    <property type="project" value="TreeGrafter"/>
</dbReference>
<dbReference type="GO" id="GO:0031380">
    <property type="term" value="C:nuclear RNA-directed RNA polymerase complex"/>
    <property type="evidence" value="ECO:0007669"/>
    <property type="project" value="TreeGrafter"/>
</dbReference>
<feature type="domain" description="C3H1-type" evidence="9">
    <location>
        <begin position="1"/>
        <end position="25"/>
    </location>
</feature>
<dbReference type="PANTHER" id="PTHR10887">
    <property type="entry name" value="DNA2/NAM7 HELICASE FAMILY"/>
    <property type="match status" value="1"/>
</dbReference>
<dbReference type="GO" id="GO:0008270">
    <property type="term" value="F:zinc ion binding"/>
    <property type="evidence" value="ECO:0007669"/>
    <property type="project" value="UniProtKB-KW"/>
</dbReference>
<proteinExistence type="predicted"/>
<accession>A0A0J0XS45</accession>
<dbReference type="Gene3D" id="3.40.50.300">
    <property type="entry name" value="P-loop containing nucleotide triphosphate hydrolases"/>
    <property type="match status" value="3"/>
</dbReference>
<feature type="zinc finger region" description="C3H1-type" evidence="7">
    <location>
        <begin position="1"/>
        <end position="25"/>
    </location>
</feature>
<dbReference type="PROSITE" id="PS51981">
    <property type="entry name" value="ZF_RZ"/>
    <property type="match status" value="1"/>
</dbReference>
<dbReference type="GO" id="GO:0005737">
    <property type="term" value="C:cytoplasm"/>
    <property type="evidence" value="ECO:0007669"/>
    <property type="project" value="UniProtKB-SubCell"/>
</dbReference>
<dbReference type="Pfam" id="PF00642">
    <property type="entry name" value="zf-CCCH"/>
    <property type="match status" value="1"/>
</dbReference>
<dbReference type="STRING" id="879819.A0A0J0XS45"/>
<feature type="region of interest" description="Disordered" evidence="8">
    <location>
        <begin position="953"/>
        <end position="985"/>
    </location>
</feature>
<evidence type="ECO:0000256" key="1">
    <source>
        <dbReference type="ARBA" id="ARBA00004496"/>
    </source>
</evidence>
<dbReference type="OrthoDB" id="2423195at2759"/>
<dbReference type="InterPro" id="IPR027417">
    <property type="entry name" value="P-loop_NTPase"/>
</dbReference>
<organism evidence="11 12">
    <name type="scientific">Cutaneotrichosporon oleaginosum</name>
    <dbReference type="NCBI Taxonomy" id="879819"/>
    <lineage>
        <taxon>Eukaryota</taxon>
        <taxon>Fungi</taxon>
        <taxon>Dikarya</taxon>
        <taxon>Basidiomycota</taxon>
        <taxon>Agaricomycotina</taxon>
        <taxon>Tremellomycetes</taxon>
        <taxon>Trichosporonales</taxon>
        <taxon>Trichosporonaceae</taxon>
        <taxon>Cutaneotrichosporon</taxon>
    </lineage>
</organism>
<evidence type="ECO:0000259" key="9">
    <source>
        <dbReference type="PROSITE" id="PS50103"/>
    </source>
</evidence>
<dbReference type="InterPro" id="IPR000571">
    <property type="entry name" value="Znf_CCCH"/>
</dbReference>
<name>A0A0J0XS45_9TREE</name>
<dbReference type="Proteomes" id="UP000053611">
    <property type="component" value="Unassembled WGS sequence"/>
</dbReference>
<evidence type="ECO:0000313" key="11">
    <source>
        <dbReference type="EMBL" id="KLT43895.1"/>
    </source>
</evidence>
<dbReference type="GO" id="GO:0002376">
    <property type="term" value="P:immune system process"/>
    <property type="evidence" value="ECO:0007669"/>
    <property type="project" value="UniProtKB-KW"/>
</dbReference>
<evidence type="ECO:0000256" key="2">
    <source>
        <dbReference type="ARBA" id="ARBA00022490"/>
    </source>
</evidence>
<feature type="domain" description="C3H1-type" evidence="9">
    <location>
        <begin position="34"/>
        <end position="62"/>
    </location>
</feature>
<gene>
    <name evidence="11" type="ORF">CC85DRAFT_311496</name>
</gene>